<evidence type="ECO:0000256" key="6">
    <source>
        <dbReference type="SAM" id="Phobius"/>
    </source>
</evidence>
<sequence>MVMTWRGTTTVRDRIFAALPYLLPLMNGLPFGRFLFQQFPVLQIITLPVIPLMFLYQYIPFAGFIVFIGLYMLVVRNENIPHFIRFNTMQAILIDIVLILCTLLFQVFGSVLLQGFVGETLYNMIFLGLLAVFFYSVIQSLSGKYAEIPTISDAVYMQVR</sequence>
<keyword evidence="4 6" id="KW-1133">Transmembrane helix</keyword>
<evidence type="ECO:0000256" key="3">
    <source>
        <dbReference type="ARBA" id="ARBA00022692"/>
    </source>
</evidence>
<dbReference type="EMBL" id="CM002803">
    <property type="protein sequence ID" value="KEI66950.1"/>
    <property type="molecule type" value="Genomic_DNA"/>
</dbReference>
<evidence type="ECO:0000313" key="8">
    <source>
        <dbReference type="Proteomes" id="UP000027395"/>
    </source>
</evidence>
<evidence type="ECO:0000256" key="5">
    <source>
        <dbReference type="ARBA" id="ARBA00023136"/>
    </source>
</evidence>
<evidence type="ECO:0000256" key="4">
    <source>
        <dbReference type="ARBA" id="ARBA00022989"/>
    </source>
</evidence>
<feature type="transmembrane region" description="Helical" evidence="6">
    <location>
        <begin position="86"/>
        <end position="108"/>
    </location>
</feature>
<dbReference type="STRING" id="388467.A19Y_1979"/>
<name>A0A073CSE4_PLAA1</name>
<dbReference type="PANTHER" id="PTHR33510">
    <property type="entry name" value="PROTEIN TIC 20-II, CHLOROPLASTIC"/>
    <property type="match status" value="1"/>
</dbReference>
<dbReference type="HOGENOM" id="CLU_094758_1_0_3"/>
<proteinExistence type="inferred from homology"/>
<dbReference type="InterPro" id="IPR005691">
    <property type="entry name" value="Tic20"/>
</dbReference>
<dbReference type="Proteomes" id="UP000027395">
    <property type="component" value="Chromosome"/>
</dbReference>
<dbReference type="GO" id="GO:0016020">
    <property type="term" value="C:membrane"/>
    <property type="evidence" value="ECO:0007669"/>
    <property type="project" value="UniProtKB-SubCell"/>
</dbReference>
<keyword evidence="8" id="KW-1185">Reference proteome</keyword>
<organism evidence="7 8">
    <name type="scientific">Planktothrix agardhii (strain NIVA-CYA 126/8)</name>
    <dbReference type="NCBI Taxonomy" id="388467"/>
    <lineage>
        <taxon>Bacteria</taxon>
        <taxon>Bacillati</taxon>
        <taxon>Cyanobacteriota</taxon>
        <taxon>Cyanophyceae</taxon>
        <taxon>Oscillatoriophycideae</taxon>
        <taxon>Oscillatoriales</taxon>
        <taxon>Microcoleaceae</taxon>
        <taxon>Planktothrix</taxon>
    </lineage>
</organism>
<keyword evidence="3 6" id="KW-0812">Transmembrane</keyword>
<feature type="transmembrane region" description="Helical" evidence="6">
    <location>
        <begin position="15"/>
        <end position="35"/>
    </location>
</feature>
<gene>
    <name evidence="7" type="ORF">A19Y_1979</name>
</gene>
<accession>A0A073CSE4</accession>
<comment type="subcellular location">
    <subcellularLocation>
        <location evidence="1">Membrane</location>
        <topology evidence="1">Multi-pass membrane protein</topology>
    </subcellularLocation>
</comment>
<keyword evidence="5 6" id="KW-0472">Membrane</keyword>
<evidence type="ECO:0000256" key="2">
    <source>
        <dbReference type="ARBA" id="ARBA00009596"/>
    </source>
</evidence>
<feature type="transmembrane region" description="Helical" evidence="6">
    <location>
        <begin position="55"/>
        <end position="74"/>
    </location>
</feature>
<comment type="similarity">
    <text evidence="2">Belongs to the Tic20 family.</text>
</comment>
<dbReference type="Pfam" id="PF16166">
    <property type="entry name" value="TIC20"/>
    <property type="match status" value="1"/>
</dbReference>
<dbReference type="PATRIC" id="fig|388467.6.peg.1923"/>
<dbReference type="PANTHER" id="PTHR33510:SF5">
    <property type="entry name" value="PROTEIN TIC 20-II, CHLOROPLASTIC"/>
    <property type="match status" value="1"/>
</dbReference>
<evidence type="ECO:0000313" key="7">
    <source>
        <dbReference type="EMBL" id="KEI66950.1"/>
    </source>
</evidence>
<evidence type="ECO:0008006" key="9">
    <source>
        <dbReference type="Google" id="ProtNLM"/>
    </source>
</evidence>
<reference evidence="7 8" key="1">
    <citation type="journal article" date="2014" name="Appl. Environ. Microbiol.">
        <title>Elucidation of insertion elements encoded on plasmids and in vitro construction of shuttle vectors from the toxic cyanobacterium Planktothrix.</title>
        <authorList>
            <person name="Christiansen G."/>
            <person name="Goesmann A."/>
            <person name="Kurmayer R."/>
        </authorList>
    </citation>
    <scope>NUCLEOTIDE SEQUENCE [LARGE SCALE GENOMIC DNA]</scope>
    <source>
        <strain evidence="7 8">NIVA-CYA 126/8</strain>
    </source>
</reference>
<evidence type="ECO:0000256" key="1">
    <source>
        <dbReference type="ARBA" id="ARBA00004141"/>
    </source>
</evidence>
<feature type="transmembrane region" description="Helical" evidence="6">
    <location>
        <begin position="120"/>
        <end position="138"/>
    </location>
</feature>
<protein>
    <recommendedName>
        <fullName evidence="9">Tic20 family protein</fullName>
    </recommendedName>
</protein>
<dbReference type="eggNOG" id="ENOG502ZXE8">
    <property type="taxonomic scope" value="Bacteria"/>
</dbReference>
<dbReference type="AlphaFoldDB" id="A0A073CSE4"/>